<evidence type="ECO:0000313" key="2">
    <source>
        <dbReference type="Proteomes" id="UP000596742"/>
    </source>
</evidence>
<keyword evidence="2" id="KW-1185">Reference proteome</keyword>
<organism evidence="1 2">
    <name type="scientific">Mytilus galloprovincialis</name>
    <name type="common">Mediterranean mussel</name>
    <dbReference type="NCBI Taxonomy" id="29158"/>
    <lineage>
        <taxon>Eukaryota</taxon>
        <taxon>Metazoa</taxon>
        <taxon>Spiralia</taxon>
        <taxon>Lophotrochozoa</taxon>
        <taxon>Mollusca</taxon>
        <taxon>Bivalvia</taxon>
        <taxon>Autobranchia</taxon>
        <taxon>Pteriomorphia</taxon>
        <taxon>Mytilida</taxon>
        <taxon>Mytiloidea</taxon>
        <taxon>Mytilidae</taxon>
        <taxon>Mytilinae</taxon>
        <taxon>Mytilus</taxon>
    </lineage>
</organism>
<name>A0A8B6FSK2_MYTGA</name>
<evidence type="ECO:0000313" key="1">
    <source>
        <dbReference type="EMBL" id="VDI53989.1"/>
    </source>
</evidence>
<gene>
    <name evidence="1" type="ORF">MGAL_10B020783</name>
</gene>
<accession>A0A8B6FSK2</accession>
<dbReference type="AlphaFoldDB" id="A0A8B6FSK2"/>
<dbReference type="OrthoDB" id="6134084at2759"/>
<proteinExistence type="predicted"/>
<sequence length="506" mass="57865">MVNFSFQDKDKPVFLADPCFTTKLIDDWRRSVANAAIIGVCDNFLEEGWYRVISGAGELMPTECPIGGYRCGTTSPFWLSSSDQLPCPDGLTSSSGFTPGCVNSSCSGIGELKEARPIRFNGRDKRKKARRIWFPVFVAFEGNGKSVYDAWRSQSECNPLPTSFATVGSQRHLRNSVVDDWNNTNIRMVKVEFFKNNQVVAWMTFNGRNTDKMNWFSKSNLAQSGFNDLGSRSTFNYFSIAGDHQRKFYVNQNYGGCARDQGWMYVLDQNIGCPYERIGSIPMFLYTKNFTDRNWTRSSGIGKLKETRPIRSTGKLKRKKARRIWFPVFVAFEGNGKSVYDAWRSQSECNPLPTSFATVGSQRHLRNSVVDDWNNTNIRMVKVEFFKNNQVVAWMTFNGRNTDKMNWFSKSNLAQSGFNDLGSRSTFNYFSIAGDHQRKFYVNQNYGGCARNQGWMYVLDQNIGCPYERIGSIPMFLYTKNFTDRNWTRNIAEPADMMVISVLAEL</sequence>
<dbReference type="EMBL" id="UYJE01007349">
    <property type="protein sequence ID" value="VDI53989.1"/>
    <property type="molecule type" value="Genomic_DNA"/>
</dbReference>
<comment type="caution">
    <text evidence="1">The sequence shown here is derived from an EMBL/GenBank/DDBJ whole genome shotgun (WGS) entry which is preliminary data.</text>
</comment>
<protein>
    <submittedName>
        <fullName evidence="1">Uncharacterized protein</fullName>
    </submittedName>
</protein>
<dbReference type="Proteomes" id="UP000596742">
    <property type="component" value="Unassembled WGS sequence"/>
</dbReference>
<reference evidence="1" key="1">
    <citation type="submission" date="2018-11" db="EMBL/GenBank/DDBJ databases">
        <authorList>
            <person name="Alioto T."/>
            <person name="Alioto T."/>
        </authorList>
    </citation>
    <scope>NUCLEOTIDE SEQUENCE</scope>
</reference>